<dbReference type="Gene3D" id="3.90.79.10">
    <property type="entry name" value="Nucleoside Triphosphate Pyrophosphohydrolase"/>
    <property type="match status" value="1"/>
</dbReference>
<evidence type="ECO:0000256" key="1">
    <source>
        <dbReference type="ARBA" id="ARBA00022801"/>
    </source>
</evidence>
<dbReference type="CDD" id="cd02883">
    <property type="entry name" value="NUDIX_Hydrolase"/>
    <property type="match status" value="1"/>
</dbReference>
<comment type="caution">
    <text evidence="3">The sequence shown here is derived from an EMBL/GenBank/DDBJ whole genome shotgun (WGS) entry which is preliminary data.</text>
</comment>
<name>A0A150GNK0_GONPE</name>
<keyword evidence="1" id="KW-0378">Hydrolase</keyword>
<dbReference type="InterPro" id="IPR051325">
    <property type="entry name" value="Nudix_hydrolase_domain"/>
</dbReference>
<dbReference type="InterPro" id="IPR008598">
    <property type="entry name" value="Di19_Zn-bd"/>
</dbReference>
<dbReference type="PANTHER" id="PTHR21340:SF0">
    <property type="entry name" value="BIS(5'-NUCLEOSYL)-TETRAPHOSPHATASE [ASYMMETRICAL]"/>
    <property type="match status" value="1"/>
</dbReference>
<protein>
    <recommendedName>
        <fullName evidence="2">Nudix hydrolase domain-containing protein</fullName>
    </recommendedName>
</protein>
<dbReference type="InterPro" id="IPR015797">
    <property type="entry name" value="NUDIX_hydrolase-like_dom_sf"/>
</dbReference>
<sequence length="290" mass="31380">MTRLSASLELAKAVRHACPHAFIVLWHADAVEDPELRLSAFAAGANMVTCFGSHLDEALGKLGSIGRDRPPGGAAAACACPWCGQSGLTPDELWTHAPLHHVHDENRGGPCSVCGEAADNLAVHIHEEHWPGGPRREVRRGLGSAVVIHRKRDNKFLMVQEFAGQGFWVPGGMTDEGESIRASALRECQEEAGVDVAHWVDPATSKPVWRLVTFYSALEDEAAEAGWRPKTLPCFESAGACWVSLEQLARVPLRSARIPTAWYPHFAAGGAAKPLELPADALHLFPDVQF</sequence>
<dbReference type="PROSITE" id="PS51462">
    <property type="entry name" value="NUDIX"/>
    <property type="match status" value="1"/>
</dbReference>
<dbReference type="PANTHER" id="PTHR21340">
    <property type="entry name" value="DIADENOSINE 5,5-P1,P4-TETRAPHOSPHATE PYROPHOSPHOHYDROLASE MUTT"/>
    <property type="match status" value="1"/>
</dbReference>
<dbReference type="Proteomes" id="UP000075714">
    <property type="component" value="Unassembled WGS sequence"/>
</dbReference>
<dbReference type="EMBL" id="LSYV01000013">
    <property type="protein sequence ID" value="KXZ51436.1"/>
    <property type="molecule type" value="Genomic_DNA"/>
</dbReference>
<dbReference type="OrthoDB" id="447842at2759"/>
<evidence type="ECO:0000313" key="4">
    <source>
        <dbReference type="Proteomes" id="UP000075714"/>
    </source>
</evidence>
<dbReference type="Pfam" id="PF05605">
    <property type="entry name" value="zf-Di19"/>
    <property type="match status" value="1"/>
</dbReference>
<dbReference type="GO" id="GO:0004081">
    <property type="term" value="F:bis(5'-nucleosyl)-tetraphosphatase (asymmetrical) activity"/>
    <property type="evidence" value="ECO:0007669"/>
    <property type="project" value="TreeGrafter"/>
</dbReference>
<evidence type="ECO:0000259" key="2">
    <source>
        <dbReference type="PROSITE" id="PS51462"/>
    </source>
</evidence>
<accession>A0A150GNK0</accession>
<dbReference type="AlphaFoldDB" id="A0A150GNK0"/>
<gene>
    <name evidence="3" type="ORF">GPECTOR_12g398</name>
</gene>
<proteinExistence type="predicted"/>
<organism evidence="3 4">
    <name type="scientific">Gonium pectorale</name>
    <name type="common">Green alga</name>
    <dbReference type="NCBI Taxonomy" id="33097"/>
    <lineage>
        <taxon>Eukaryota</taxon>
        <taxon>Viridiplantae</taxon>
        <taxon>Chlorophyta</taxon>
        <taxon>core chlorophytes</taxon>
        <taxon>Chlorophyceae</taxon>
        <taxon>CS clade</taxon>
        <taxon>Chlamydomonadales</taxon>
        <taxon>Volvocaceae</taxon>
        <taxon>Gonium</taxon>
    </lineage>
</organism>
<keyword evidence="4" id="KW-1185">Reference proteome</keyword>
<evidence type="ECO:0000313" key="3">
    <source>
        <dbReference type="EMBL" id="KXZ51436.1"/>
    </source>
</evidence>
<dbReference type="InterPro" id="IPR000086">
    <property type="entry name" value="NUDIX_hydrolase_dom"/>
</dbReference>
<dbReference type="GO" id="GO:0006754">
    <property type="term" value="P:ATP biosynthetic process"/>
    <property type="evidence" value="ECO:0007669"/>
    <property type="project" value="TreeGrafter"/>
</dbReference>
<feature type="domain" description="Nudix hydrolase" evidence="2">
    <location>
        <begin position="139"/>
        <end position="266"/>
    </location>
</feature>
<reference evidence="4" key="1">
    <citation type="journal article" date="2016" name="Nat. Commun.">
        <title>The Gonium pectorale genome demonstrates co-option of cell cycle regulation during the evolution of multicellularity.</title>
        <authorList>
            <person name="Hanschen E.R."/>
            <person name="Marriage T.N."/>
            <person name="Ferris P.J."/>
            <person name="Hamaji T."/>
            <person name="Toyoda A."/>
            <person name="Fujiyama A."/>
            <person name="Neme R."/>
            <person name="Noguchi H."/>
            <person name="Minakuchi Y."/>
            <person name="Suzuki M."/>
            <person name="Kawai-Toyooka H."/>
            <person name="Smith D.R."/>
            <person name="Sparks H."/>
            <person name="Anderson J."/>
            <person name="Bakaric R."/>
            <person name="Luria V."/>
            <person name="Karger A."/>
            <person name="Kirschner M.W."/>
            <person name="Durand P.M."/>
            <person name="Michod R.E."/>
            <person name="Nozaki H."/>
            <person name="Olson B.J."/>
        </authorList>
    </citation>
    <scope>NUCLEOTIDE SEQUENCE [LARGE SCALE GENOMIC DNA]</scope>
    <source>
        <strain evidence="4">NIES-2863</strain>
    </source>
</reference>
<dbReference type="Pfam" id="PF00293">
    <property type="entry name" value="NUDIX"/>
    <property type="match status" value="1"/>
</dbReference>
<dbReference type="GO" id="GO:0006167">
    <property type="term" value="P:AMP biosynthetic process"/>
    <property type="evidence" value="ECO:0007669"/>
    <property type="project" value="TreeGrafter"/>
</dbReference>
<dbReference type="STRING" id="33097.A0A150GNK0"/>
<dbReference type="SUPFAM" id="SSF55811">
    <property type="entry name" value="Nudix"/>
    <property type="match status" value="1"/>
</dbReference>